<dbReference type="PANTHER" id="PTHR43133">
    <property type="entry name" value="RNA POLYMERASE ECF-TYPE SIGMA FACTO"/>
    <property type="match status" value="1"/>
</dbReference>
<dbReference type="InterPro" id="IPR014284">
    <property type="entry name" value="RNA_pol_sigma-70_dom"/>
</dbReference>
<dbReference type="EMBL" id="CP119311">
    <property type="protein sequence ID" value="WEK36205.1"/>
    <property type="molecule type" value="Genomic_DNA"/>
</dbReference>
<dbReference type="InterPro" id="IPR036388">
    <property type="entry name" value="WH-like_DNA-bd_sf"/>
</dbReference>
<dbReference type="Pfam" id="PF08281">
    <property type="entry name" value="Sigma70_r4_2"/>
    <property type="match status" value="1"/>
</dbReference>
<dbReference type="AlphaFoldDB" id="A0AAJ5WSY9"/>
<dbReference type="GO" id="GO:0016987">
    <property type="term" value="F:sigma factor activity"/>
    <property type="evidence" value="ECO:0007669"/>
    <property type="project" value="UniProtKB-KW"/>
</dbReference>
<dbReference type="Proteomes" id="UP001220610">
    <property type="component" value="Chromosome"/>
</dbReference>
<name>A0AAJ5WSY9_9BACT</name>
<evidence type="ECO:0000256" key="4">
    <source>
        <dbReference type="ARBA" id="ARBA00023163"/>
    </source>
</evidence>
<dbReference type="NCBIfam" id="TIGR02937">
    <property type="entry name" value="sigma70-ECF"/>
    <property type="match status" value="1"/>
</dbReference>
<keyword evidence="2" id="KW-0805">Transcription regulation</keyword>
<gene>
    <name evidence="7" type="ORF">P0Y53_01715</name>
</gene>
<dbReference type="Gene3D" id="1.10.1740.10">
    <property type="match status" value="1"/>
</dbReference>
<feature type="domain" description="RNA polymerase sigma-70 region 2" evidence="5">
    <location>
        <begin position="25"/>
        <end position="92"/>
    </location>
</feature>
<evidence type="ECO:0000259" key="6">
    <source>
        <dbReference type="Pfam" id="PF08281"/>
    </source>
</evidence>
<dbReference type="SUPFAM" id="SSF88659">
    <property type="entry name" value="Sigma3 and sigma4 domains of RNA polymerase sigma factors"/>
    <property type="match status" value="1"/>
</dbReference>
<evidence type="ECO:0000256" key="3">
    <source>
        <dbReference type="ARBA" id="ARBA00023082"/>
    </source>
</evidence>
<dbReference type="InterPro" id="IPR013324">
    <property type="entry name" value="RNA_pol_sigma_r3/r4-like"/>
</dbReference>
<keyword evidence="4" id="KW-0804">Transcription</keyword>
<dbReference type="GO" id="GO:0003677">
    <property type="term" value="F:DNA binding"/>
    <property type="evidence" value="ECO:0007669"/>
    <property type="project" value="InterPro"/>
</dbReference>
<dbReference type="InterPro" id="IPR013325">
    <property type="entry name" value="RNA_pol_sigma_r2"/>
</dbReference>
<reference evidence="7" key="1">
    <citation type="submission" date="2023-03" db="EMBL/GenBank/DDBJ databases">
        <title>Andean soil-derived lignocellulolytic bacterial consortium as a source of novel taxa and putative plastic-active enzymes.</title>
        <authorList>
            <person name="Diaz-Garcia L."/>
            <person name="Chuvochina M."/>
            <person name="Feuerriegel G."/>
            <person name="Bunk B."/>
            <person name="Sproer C."/>
            <person name="Streit W.R."/>
            <person name="Rodriguez L.M."/>
            <person name="Overmann J."/>
            <person name="Jimenez D.J."/>
        </authorList>
    </citation>
    <scope>NUCLEOTIDE SEQUENCE</scope>
    <source>
        <strain evidence="7">MAG 7</strain>
    </source>
</reference>
<keyword evidence="3" id="KW-0731">Sigma factor</keyword>
<dbReference type="GO" id="GO:0006352">
    <property type="term" value="P:DNA-templated transcription initiation"/>
    <property type="evidence" value="ECO:0007669"/>
    <property type="project" value="InterPro"/>
</dbReference>
<accession>A0AAJ5WSY9</accession>
<comment type="similarity">
    <text evidence="1">Belongs to the sigma-70 factor family. ECF subfamily.</text>
</comment>
<feature type="domain" description="RNA polymerase sigma factor 70 region 4 type 2" evidence="6">
    <location>
        <begin position="130"/>
        <end position="174"/>
    </location>
</feature>
<organism evidence="7 8">
    <name type="scientific">Candidatus Pseudobacter hemicellulosilyticus</name>
    <dbReference type="NCBI Taxonomy" id="3121375"/>
    <lineage>
        <taxon>Bacteria</taxon>
        <taxon>Pseudomonadati</taxon>
        <taxon>Bacteroidota</taxon>
        <taxon>Chitinophagia</taxon>
        <taxon>Chitinophagales</taxon>
        <taxon>Chitinophagaceae</taxon>
        <taxon>Pseudobacter</taxon>
    </lineage>
</organism>
<dbReference type="Gene3D" id="1.10.10.10">
    <property type="entry name" value="Winged helix-like DNA-binding domain superfamily/Winged helix DNA-binding domain"/>
    <property type="match status" value="1"/>
</dbReference>
<evidence type="ECO:0000313" key="7">
    <source>
        <dbReference type="EMBL" id="WEK36205.1"/>
    </source>
</evidence>
<proteinExistence type="inferred from homology"/>
<sequence>MMHPPDDHDLVESLKTGSHPAYTLLFERYWKTVFNTVFRKTGHEQAALDITQEIFFLLWEKRAQLEIRGPLLHWLHGVIRYKVIDWFRESTRQLEQKDHLLSVLAQQYARAVPAEDNLLNYDKAYSLWLQYANQLPGRMKEIYLLSKIEGRSIAEIAGLLSLKPQSVKNHLQRASDRVYEQMRSAVSFGCSLLLLSGLMT</sequence>
<dbReference type="InterPro" id="IPR039425">
    <property type="entry name" value="RNA_pol_sigma-70-like"/>
</dbReference>
<evidence type="ECO:0000256" key="2">
    <source>
        <dbReference type="ARBA" id="ARBA00023015"/>
    </source>
</evidence>
<dbReference type="Pfam" id="PF04542">
    <property type="entry name" value="Sigma70_r2"/>
    <property type="match status" value="1"/>
</dbReference>
<protein>
    <submittedName>
        <fullName evidence="7">RNA polymerase sigma factor</fullName>
    </submittedName>
</protein>
<evidence type="ECO:0000259" key="5">
    <source>
        <dbReference type="Pfam" id="PF04542"/>
    </source>
</evidence>
<evidence type="ECO:0000256" key="1">
    <source>
        <dbReference type="ARBA" id="ARBA00010641"/>
    </source>
</evidence>
<dbReference type="InterPro" id="IPR007627">
    <property type="entry name" value="RNA_pol_sigma70_r2"/>
</dbReference>
<dbReference type="InterPro" id="IPR013249">
    <property type="entry name" value="RNA_pol_sigma70_r4_t2"/>
</dbReference>
<evidence type="ECO:0000313" key="8">
    <source>
        <dbReference type="Proteomes" id="UP001220610"/>
    </source>
</evidence>
<dbReference type="PANTHER" id="PTHR43133:SF46">
    <property type="entry name" value="RNA POLYMERASE SIGMA-70 FACTOR ECF SUBFAMILY"/>
    <property type="match status" value="1"/>
</dbReference>
<dbReference type="SUPFAM" id="SSF88946">
    <property type="entry name" value="Sigma2 domain of RNA polymerase sigma factors"/>
    <property type="match status" value="1"/>
</dbReference>